<feature type="compositionally biased region" description="Polar residues" evidence="1">
    <location>
        <begin position="245"/>
        <end position="262"/>
    </location>
</feature>
<feature type="compositionally biased region" description="Basic and acidic residues" evidence="1">
    <location>
        <begin position="185"/>
        <end position="214"/>
    </location>
</feature>
<feature type="region of interest" description="Disordered" evidence="1">
    <location>
        <begin position="416"/>
        <end position="538"/>
    </location>
</feature>
<reference evidence="2" key="3">
    <citation type="submission" date="2011-03" db="EMBL/GenBank/DDBJ databases">
        <title>Annotation of Magnaporthe poae ATCC 64411.</title>
        <authorList>
            <person name="Ma L.-J."/>
            <person name="Dead R."/>
            <person name="Young S.K."/>
            <person name="Zeng Q."/>
            <person name="Gargeya S."/>
            <person name="Fitzgerald M."/>
            <person name="Haas B."/>
            <person name="Abouelleil A."/>
            <person name="Alvarado L."/>
            <person name="Arachchi H.M."/>
            <person name="Berlin A."/>
            <person name="Brown A."/>
            <person name="Chapman S.B."/>
            <person name="Chen Z."/>
            <person name="Dunbar C."/>
            <person name="Freedman E."/>
            <person name="Gearin G."/>
            <person name="Gellesch M."/>
            <person name="Goldberg J."/>
            <person name="Griggs A."/>
            <person name="Gujja S."/>
            <person name="Heiman D."/>
            <person name="Howarth C."/>
            <person name="Larson L."/>
            <person name="Lui A."/>
            <person name="MacDonald P.J.P."/>
            <person name="Mehta T."/>
            <person name="Montmayeur A."/>
            <person name="Murphy C."/>
            <person name="Neiman D."/>
            <person name="Pearson M."/>
            <person name="Priest M."/>
            <person name="Roberts A."/>
            <person name="Saif S."/>
            <person name="Shea T."/>
            <person name="Shenoy N."/>
            <person name="Sisk P."/>
            <person name="Stolte C."/>
            <person name="Sykes S."/>
            <person name="Yandava C."/>
            <person name="Wortman J."/>
            <person name="Nusbaum C."/>
            <person name="Birren B."/>
        </authorList>
    </citation>
    <scope>NUCLEOTIDE SEQUENCE</scope>
    <source>
        <strain evidence="2">ATCC 64411</strain>
    </source>
</reference>
<feature type="compositionally biased region" description="Low complexity" evidence="1">
    <location>
        <begin position="494"/>
        <end position="510"/>
    </location>
</feature>
<protein>
    <submittedName>
        <fullName evidence="2 3">Uncharacterized protein</fullName>
    </submittedName>
</protein>
<evidence type="ECO:0000313" key="2">
    <source>
        <dbReference type="EMBL" id="KLU81616.1"/>
    </source>
</evidence>
<dbReference type="EMBL" id="GL876966">
    <property type="protein sequence ID" value="KLU81616.1"/>
    <property type="molecule type" value="Genomic_DNA"/>
</dbReference>
<reference evidence="3" key="5">
    <citation type="submission" date="2015-06" db="UniProtKB">
        <authorList>
            <consortium name="EnsemblFungi"/>
        </authorList>
    </citation>
    <scope>IDENTIFICATION</scope>
    <source>
        <strain evidence="3">ATCC 64411</strain>
    </source>
</reference>
<dbReference type="VEuPathDB" id="FungiDB:MAPG_00701"/>
<dbReference type="EnsemblFungi" id="MAPG_00701T0">
    <property type="protein sequence ID" value="MAPG_00701T0"/>
    <property type="gene ID" value="MAPG_00701"/>
</dbReference>
<organism evidence="3 4">
    <name type="scientific">Magnaporthiopsis poae (strain ATCC 64411 / 73-15)</name>
    <name type="common">Kentucky bluegrass fungus</name>
    <name type="synonym">Magnaporthe poae</name>
    <dbReference type="NCBI Taxonomy" id="644358"/>
    <lineage>
        <taxon>Eukaryota</taxon>
        <taxon>Fungi</taxon>
        <taxon>Dikarya</taxon>
        <taxon>Ascomycota</taxon>
        <taxon>Pezizomycotina</taxon>
        <taxon>Sordariomycetes</taxon>
        <taxon>Sordariomycetidae</taxon>
        <taxon>Magnaporthales</taxon>
        <taxon>Magnaporthaceae</taxon>
        <taxon>Magnaporthiopsis</taxon>
    </lineage>
</organism>
<feature type="compositionally biased region" description="Polar residues" evidence="1">
    <location>
        <begin position="477"/>
        <end position="493"/>
    </location>
</feature>
<sequence length="731" mass="79622">MDLAAQRVHSLAQRILPDRPHHLALFPDRRYPVPPDFWQHHSNLQYSTFLSDTDRGILLTRPYYEIREEPETLQRSPAAAAPKLEPKKAVTKMSFKDYQNSKKKLSTSPPDSAPQPRQDAKQAGPDGPRPAKPPIPKPTEGKRKVSDVSASAGSTPKDDAVKRPRVPSREPPRNGWSPSPHHGRRSPDFLDSARPHKKIRVGDVAKPDASRTPRLDVGANKSLPASVDRSTAPRDVKNGGHALTNGRTISASNKAASPQRQPVNGLKSSGMVRSESSGKASVPPLLSPLRLSIDDDQEVKTKGSTKRPADTGTVPKASGKGERAEGPVIKKPARPSLPPLLSPTLPDIVEQELARTKETPPKGDVDSTEGRAIDSPSVGGKTVPKVEHEPEAPQLIVHLKYKKKNSLRVQRLLALQPASKIESLKKERSMSVEVNSPPASKRPRGTEAAAAESVASKRPRTSMESITVSRPVAPSTPLKTSATAMSRVTSSNSQAQTPGGAATTGLTPGPGDRPPTSHDFDPCKGMSSATLRRKGGEYTNLGTQLKHKRDGILRPFAGANRAEVMTNMTSSDKKRVAALSLEMVLSYIVGFDAMNQSRNQDRKAGDFQLWESLIPHLGELRNFTRFYKALDGIAMQLNAIVIEELIRVYYHHDIATVGLKMVRFGKKLHETWVEAHGCVSSITEGSMKADLGPWSRPSSAAAQALQVLRLWAQRESVDWRPQLSLRMSNGA</sequence>
<dbReference type="EMBL" id="ADBL01000162">
    <property type="status" value="NOT_ANNOTATED_CDS"/>
    <property type="molecule type" value="Genomic_DNA"/>
</dbReference>
<gene>
    <name evidence="2" type="ORF">MAPG_00701</name>
</gene>
<keyword evidence="4" id="KW-1185">Reference proteome</keyword>
<evidence type="ECO:0000256" key="1">
    <source>
        <dbReference type="SAM" id="MobiDB-lite"/>
    </source>
</evidence>
<dbReference type="AlphaFoldDB" id="A0A0C4DLQ6"/>
<name>A0A0C4DLQ6_MAGP6</name>
<reference evidence="2" key="1">
    <citation type="submission" date="2010-05" db="EMBL/GenBank/DDBJ databases">
        <title>The Genome Sequence of Magnaporthe poae strain ATCC 64411.</title>
        <authorList>
            <consortium name="The Broad Institute Genome Sequencing Platform"/>
            <consortium name="Broad Institute Genome Sequencing Center for Infectious Disease"/>
            <person name="Ma L.-J."/>
            <person name="Dead R."/>
            <person name="Young S."/>
            <person name="Zeng Q."/>
            <person name="Koehrsen M."/>
            <person name="Alvarado L."/>
            <person name="Berlin A."/>
            <person name="Chapman S.B."/>
            <person name="Chen Z."/>
            <person name="Freedman E."/>
            <person name="Gellesch M."/>
            <person name="Goldberg J."/>
            <person name="Griggs A."/>
            <person name="Gujja S."/>
            <person name="Heilman E.R."/>
            <person name="Heiman D."/>
            <person name="Hepburn T."/>
            <person name="Howarth C."/>
            <person name="Jen D."/>
            <person name="Larson L."/>
            <person name="Mehta T."/>
            <person name="Neiman D."/>
            <person name="Pearson M."/>
            <person name="Roberts A."/>
            <person name="Saif S."/>
            <person name="Shea T."/>
            <person name="Shenoy N."/>
            <person name="Sisk P."/>
            <person name="Stolte C."/>
            <person name="Sykes S."/>
            <person name="Walk T."/>
            <person name="White J."/>
            <person name="Yandava C."/>
            <person name="Haas B."/>
            <person name="Nusbaum C."/>
            <person name="Birren B."/>
        </authorList>
    </citation>
    <scope>NUCLEOTIDE SEQUENCE</scope>
    <source>
        <strain evidence="2">ATCC 64411</strain>
    </source>
</reference>
<reference evidence="4" key="2">
    <citation type="submission" date="2010-05" db="EMBL/GenBank/DDBJ databases">
        <title>The genome sequence of Magnaporthe poae strain ATCC 64411.</title>
        <authorList>
            <person name="Ma L.-J."/>
            <person name="Dead R."/>
            <person name="Young S."/>
            <person name="Zeng Q."/>
            <person name="Koehrsen M."/>
            <person name="Alvarado L."/>
            <person name="Berlin A."/>
            <person name="Chapman S.B."/>
            <person name="Chen Z."/>
            <person name="Freedman E."/>
            <person name="Gellesch M."/>
            <person name="Goldberg J."/>
            <person name="Griggs A."/>
            <person name="Gujja S."/>
            <person name="Heilman E.R."/>
            <person name="Heiman D."/>
            <person name="Hepburn T."/>
            <person name="Howarth C."/>
            <person name="Jen D."/>
            <person name="Larson L."/>
            <person name="Mehta T."/>
            <person name="Neiman D."/>
            <person name="Pearson M."/>
            <person name="Roberts A."/>
            <person name="Saif S."/>
            <person name="Shea T."/>
            <person name="Shenoy N."/>
            <person name="Sisk P."/>
            <person name="Stolte C."/>
            <person name="Sykes S."/>
            <person name="Walk T."/>
            <person name="White J."/>
            <person name="Yandava C."/>
            <person name="Haas B."/>
            <person name="Nusbaum C."/>
            <person name="Birren B."/>
        </authorList>
    </citation>
    <scope>NUCLEOTIDE SEQUENCE [LARGE SCALE GENOMIC DNA]</scope>
    <source>
        <strain evidence="4">ATCC 64411 / 73-15</strain>
    </source>
</reference>
<feature type="compositionally biased region" description="Basic and acidic residues" evidence="1">
    <location>
        <begin position="156"/>
        <end position="172"/>
    </location>
</feature>
<feature type="compositionally biased region" description="Basic and acidic residues" evidence="1">
    <location>
        <begin position="352"/>
        <end position="372"/>
    </location>
</feature>
<dbReference type="eggNOG" id="ENOG502SB3U">
    <property type="taxonomic scope" value="Eukaryota"/>
</dbReference>
<dbReference type="OrthoDB" id="284473at2759"/>
<dbReference type="STRING" id="644358.A0A0C4DLQ6"/>
<feature type="compositionally biased region" description="Low complexity" evidence="1">
    <location>
        <begin position="281"/>
        <end position="291"/>
    </location>
</feature>
<reference evidence="3" key="4">
    <citation type="journal article" date="2015" name="G3 (Bethesda)">
        <title>Genome sequences of three phytopathogenic species of the Magnaporthaceae family of fungi.</title>
        <authorList>
            <person name="Okagaki L.H."/>
            <person name="Nunes C.C."/>
            <person name="Sailsbery J."/>
            <person name="Clay B."/>
            <person name="Brown D."/>
            <person name="John T."/>
            <person name="Oh Y."/>
            <person name="Young N."/>
            <person name="Fitzgerald M."/>
            <person name="Haas B.J."/>
            <person name="Zeng Q."/>
            <person name="Young S."/>
            <person name="Adiconis X."/>
            <person name="Fan L."/>
            <person name="Levin J.Z."/>
            <person name="Mitchell T.K."/>
            <person name="Okubara P.A."/>
            <person name="Farman M.L."/>
            <person name="Kohn L.M."/>
            <person name="Birren B."/>
            <person name="Ma L.-J."/>
            <person name="Dean R.A."/>
        </authorList>
    </citation>
    <scope>NUCLEOTIDE SEQUENCE</scope>
    <source>
        <strain evidence="3">ATCC 64411 / 73-15</strain>
    </source>
</reference>
<evidence type="ECO:0000313" key="3">
    <source>
        <dbReference type="EnsemblFungi" id="MAPG_00701T0"/>
    </source>
</evidence>
<evidence type="ECO:0000313" key="4">
    <source>
        <dbReference type="Proteomes" id="UP000011715"/>
    </source>
</evidence>
<accession>A0A0C4DLQ6</accession>
<dbReference type="Proteomes" id="UP000011715">
    <property type="component" value="Unassembled WGS sequence"/>
</dbReference>
<proteinExistence type="predicted"/>
<feature type="region of interest" description="Disordered" evidence="1">
    <location>
        <begin position="70"/>
        <end position="387"/>
    </location>
</feature>
<feature type="compositionally biased region" description="Pro residues" evidence="1">
    <location>
        <begin position="127"/>
        <end position="137"/>
    </location>
</feature>
<dbReference type="OMA" id="NWAVGHD"/>